<sequence length="410" mass="46828">MADELAESEKQLEEFGRHRKFASPTGWQSRDEVEAKTSAKGTDFLISFAYDNKSQDNEILFFLDKVDVWLQSRGKQERRPVTFCTDRSLSLAHSRTGVLVGEEEAWQLQRDSDGLPGWFADPARGYRKCASETNFGILILRLNVAYICSMACRWELGYIAEELLHVFIPSSDTRREPNRIIAWKDILQTPELCRRAFAADIINPELDIVPGESAWNQDEFEDAEAEIMARDAVTRISDMAGLMEEELKERRVQFQSELRLRQLAHLLASSYLDEVDGARQQATEQLASVHRRLGNEEECSRLMQTMEADMNDHAAEGPHATVRKLERSLNMRELKFGESHESVERALDKLATALHEIKNYSRELEMLHRLLNIKEHNLGKDHADVAAVKDRIRDARPASIIVYQAPATAS</sequence>
<dbReference type="EMBL" id="CAJNDS010002720">
    <property type="protein sequence ID" value="CAE7572762.1"/>
    <property type="molecule type" value="Genomic_DNA"/>
</dbReference>
<feature type="compositionally biased region" description="Basic and acidic residues" evidence="2">
    <location>
        <begin position="7"/>
        <end position="16"/>
    </location>
</feature>
<evidence type="ECO:0000313" key="4">
    <source>
        <dbReference type="Proteomes" id="UP000604046"/>
    </source>
</evidence>
<evidence type="ECO:0000256" key="1">
    <source>
        <dbReference type="SAM" id="Coils"/>
    </source>
</evidence>
<accession>A0A812UQ68</accession>
<dbReference type="AlphaFoldDB" id="A0A812UQ68"/>
<feature type="coiled-coil region" evidence="1">
    <location>
        <begin position="343"/>
        <end position="377"/>
    </location>
</feature>
<evidence type="ECO:0000256" key="2">
    <source>
        <dbReference type="SAM" id="MobiDB-lite"/>
    </source>
</evidence>
<protein>
    <submittedName>
        <fullName evidence="3">NPHP3 protein</fullName>
    </submittedName>
</protein>
<reference evidence="3" key="1">
    <citation type="submission" date="2021-02" db="EMBL/GenBank/DDBJ databases">
        <authorList>
            <person name="Dougan E. K."/>
            <person name="Rhodes N."/>
            <person name="Thang M."/>
            <person name="Chan C."/>
        </authorList>
    </citation>
    <scope>NUCLEOTIDE SEQUENCE</scope>
</reference>
<dbReference type="Proteomes" id="UP000604046">
    <property type="component" value="Unassembled WGS sequence"/>
</dbReference>
<comment type="caution">
    <text evidence="3">The sequence shown here is derived from an EMBL/GenBank/DDBJ whole genome shotgun (WGS) entry which is preliminary data.</text>
</comment>
<organism evidence="3 4">
    <name type="scientific">Symbiodinium natans</name>
    <dbReference type="NCBI Taxonomy" id="878477"/>
    <lineage>
        <taxon>Eukaryota</taxon>
        <taxon>Sar</taxon>
        <taxon>Alveolata</taxon>
        <taxon>Dinophyceae</taxon>
        <taxon>Suessiales</taxon>
        <taxon>Symbiodiniaceae</taxon>
        <taxon>Symbiodinium</taxon>
    </lineage>
</organism>
<feature type="region of interest" description="Disordered" evidence="2">
    <location>
        <begin position="1"/>
        <end position="33"/>
    </location>
</feature>
<dbReference type="InterPro" id="IPR011990">
    <property type="entry name" value="TPR-like_helical_dom_sf"/>
</dbReference>
<keyword evidence="1" id="KW-0175">Coiled coil</keyword>
<proteinExistence type="predicted"/>
<evidence type="ECO:0000313" key="3">
    <source>
        <dbReference type="EMBL" id="CAE7572762.1"/>
    </source>
</evidence>
<gene>
    <name evidence="3" type="primary">NPHP3</name>
    <name evidence="3" type="ORF">SNAT2548_LOCUS32641</name>
</gene>
<name>A0A812UQ68_9DINO</name>
<dbReference type="Gene3D" id="1.25.40.10">
    <property type="entry name" value="Tetratricopeptide repeat domain"/>
    <property type="match status" value="1"/>
</dbReference>
<keyword evidence="4" id="KW-1185">Reference proteome</keyword>